<proteinExistence type="predicted"/>
<sequence length="124" mass="14800">MYTVDYGRCFLENFKYFPEADKNKITEFIEHYEDHGLVGLPGRIKNSDNVDPNDPEFLSKVKYAQEHKLWHYHLGIPNYDESNSFGDWTSEYLLHYQSVSLYEIKIVDFDYHPPFSFPESNYLT</sequence>
<reference evidence="1 2" key="1">
    <citation type="submission" date="2022-01" db="EMBL/GenBank/DDBJ databases">
        <title>Whole genome-based taxonomy of the Shewanellaceae.</title>
        <authorList>
            <person name="Martin-Rodriguez A.J."/>
        </authorList>
    </citation>
    <scope>NUCLEOTIDE SEQUENCE [LARGE SCALE GENOMIC DNA]</scope>
    <source>
        <strain evidence="1 2">DSM 17177</strain>
    </source>
</reference>
<evidence type="ECO:0000313" key="2">
    <source>
        <dbReference type="Proteomes" id="UP001203423"/>
    </source>
</evidence>
<dbReference type="RefSeq" id="WP_248943505.1">
    <property type="nucleotide sequence ID" value="NZ_JAKIKS010000358.1"/>
</dbReference>
<dbReference type="EMBL" id="JAKIKS010000358">
    <property type="protein sequence ID" value="MCL1128077.1"/>
    <property type="molecule type" value="Genomic_DNA"/>
</dbReference>
<keyword evidence="2" id="KW-1185">Reference proteome</keyword>
<dbReference type="Proteomes" id="UP001203423">
    <property type="component" value="Unassembled WGS sequence"/>
</dbReference>
<protein>
    <submittedName>
        <fullName evidence="1">Uncharacterized protein</fullName>
    </submittedName>
</protein>
<comment type="caution">
    <text evidence="1">The sequence shown here is derived from an EMBL/GenBank/DDBJ whole genome shotgun (WGS) entry which is preliminary data.</text>
</comment>
<gene>
    <name evidence="1" type="ORF">L2764_27520</name>
</gene>
<name>A0ABT0LK36_9GAMM</name>
<evidence type="ECO:0000313" key="1">
    <source>
        <dbReference type="EMBL" id="MCL1128077.1"/>
    </source>
</evidence>
<accession>A0ABT0LK36</accession>
<organism evidence="1 2">
    <name type="scientific">Shewanella surugensis</name>
    <dbReference type="NCBI Taxonomy" id="212020"/>
    <lineage>
        <taxon>Bacteria</taxon>
        <taxon>Pseudomonadati</taxon>
        <taxon>Pseudomonadota</taxon>
        <taxon>Gammaproteobacteria</taxon>
        <taxon>Alteromonadales</taxon>
        <taxon>Shewanellaceae</taxon>
        <taxon>Shewanella</taxon>
    </lineage>
</organism>